<proteinExistence type="predicted"/>
<dbReference type="Gene3D" id="3.40.50.150">
    <property type="entry name" value="Vaccinia Virus protein VP39"/>
    <property type="match status" value="1"/>
</dbReference>
<protein>
    <submittedName>
        <fullName evidence="4">Methyltransferase domain-containing protein</fullName>
    </submittedName>
</protein>
<dbReference type="GO" id="GO:0008168">
    <property type="term" value="F:methyltransferase activity"/>
    <property type="evidence" value="ECO:0007669"/>
    <property type="project" value="UniProtKB-KW"/>
</dbReference>
<sequence length="197" mass="21686">MADTDTMRFYAENAEAYARHRTRPTRQQLDAFLAQVEPGARILELGCGNGMDAHYMLERGFDVDATDGTPELVQAARQRIGDRARVMRFDDLDAENAYDGVWAAASLLHAPASDLPTILASIRRAVRSSGVFVASFKSGEGEGRDSMGRYFNYPSARSLEATYRAAGWTDLGLEKSMAGGYDGLATEWLWMTARCPS</sequence>
<evidence type="ECO:0000259" key="3">
    <source>
        <dbReference type="Pfam" id="PF13649"/>
    </source>
</evidence>
<dbReference type="OrthoDB" id="9804312at2"/>
<keyword evidence="1 4" id="KW-0489">Methyltransferase</keyword>
<organism evidence="4 5">
    <name type="scientific">Devosia lucknowensis</name>
    <dbReference type="NCBI Taxonomy" id="1096929"/>
    <lineage>
        <taxon>Bacteria</taxon>
        <taxon>Pseudomonadati</taxon>
        <taxon>Pseudomonadota</taxon>
        <taxon>Alphaproteobacteria</taxon>
        <taxon>Hyphomicrobiales</taxon>
        <taxon>Devosiaceae</taxon>
        <taxon>Devosia</taxon>
    </lineage>
</organism>
<evidence type="ECO:0000256" key="1">
    <source>
        <dbReference type="ARBA" id="ARBA00022603"/>
    </source>
</evidence>
<evidence type="ECO:0000313" key="4">
    <source>
        <dbReference type="EMBL" id="SMQ86247.1"/>
    </source>
</evidence>
<dbReference type="CDD" id="cd02440">
    <property type="entry name" value="AdoMet_MTases"/>
    <property type="match status" value="1"/>
</dbReference>
<dbReference type="PANTHER" id="PTHR43861">
    <property type="entry name" value="TRANS-ACONITATE 2-METHYLTRANSFERASE-RELATED"/>
    <property type="match status" value="1"/>
</dbReference>
<dbReference type="RefSeq" id="WP_086472029.1">
    <property type="nucleotide sequence ID" value="NZ_FXWK01000002.1"/>
</dbReference>
<reference evidence="5" key="1">
    <citation type="submission" date="2017-04" db="EMBL/GenBank/DDBJ databases">
        <authorList>
            <person name="Varghese N."/>
            <person name="Submissions S."/>
        </authorList>
    </citation>
    <scope>NUCLEOTIDE SEQUENCE [LARGE SCALE GENOMIC DNA]</scope>
</reference>
<keyword evidence="5" id="KW-1185">Reference proteome</keyword>
<feature type="domain" description="Methyltransferase" evidence="3">
    <location>
        <begin position="42"/>
        <end position="130"/>
    </location>
</feature>
<dbReference type="Pfam" id="PF13649">
    <property type="entry name" value="Methyltransf_25"/>
    <property type="match status" value="1"/>
</dbReference>
<dbReference type="InterPro" id="IPR041698">
    <property type="entry name" value="Methyltransf_25"/>
</dbReference>
<dbReference type="SUPFAM" id="SSF53335">
    <property type="entry name" value="S-adenosyl-L-methionine-dependent methyltransferases"/>
    <property type="match status" value="1"/>
</dbReference>
<accession>A0A1Y6GCN6</accession>
<dbReference type="GO" id="GO:0032259">
    <property type="term" value="P:methylation"/>
    <property type="evidence" value="ECO:0007669"/>
    <property type="project" value="UniProtKB-KW"/>
</dbReference>
<dbReference type="Proteomes" id="UP000194474">
    <property type="component" value="Unassembled WGS sequence"/>
</dbReference>
<evidence type="ECO:0000313" key="5">
    <source>
        <dbReference type="Proteomes" id="UP000194474"/>
    </source>
</evidence>
<dbReference type="PANTHER" id="PTHR43861:SF1">
    <property type="entry name" value="TRANS-ACONITATE 2-METHYLTRANSFERASE"/>
    <property type="match status" value="1"/>
</dbReference>
<dbReference type="EMBL" id="FXWK01000002">
    <property type="protein sequence ID" value="SMQ86247.1"/>
    <property type="molecule type" value="Genomic_DNA"/>
</dbReference>
<evidence type="ECO:0000256" key="2">
    <source>
        <dbReference type="ARBA" id="ARBA00022679"/>
    </source>
</evidence>
<name>A0A1Y6GCN6_9HYPH</name>
<dbReference type="InterPro" id="IPR029063">
    <property type="entry name" value="SAM-dependent_MTases_sf"/>
</dbReference>
<dbReference type="AlphaFoldDB" id="A0A1Y6GCN6"/>
<gene>
    <name evidence="4" type="ORF">SAMN06295905_3551</name>
</gene>
<keyword evidence="2 4" id="KW-0808">Transferase</keyword>